<reference evidence="6" key="1">
    <citation type="submission" date="2015-07" db="EMBL/GenBank/DDBJ databases">
        <authorList>
            <person name="Teixeira M.M."/>
            <person name="Souza R.C."/>
            <person name="Almeida L.G."/>
            <person name="Vicente V.A."/>
            <person name="de Hoog S."/>
            <person name="Bocca A.L."/>
            <person name="de Almeida S.R."/>
            <person name="Vasconcelos A.T."/>
            <person name="Felipe M.S."/>
        </authorList>
    </citation>
    <scope>NUCLEOTIDE SEQUENCE [LARGE SCALE GENOMIC DNA]</scope>
    <source>
        <strain evidence="6">KSF</strain>
    </source>
</reference>
<accession>A0A1C1CLX4</accession>
<feature type="compositionally biased region" description="Basic and acidic residues" evidence="3">
    <location>
        <begin position="235"/>
        <end position="263"/>
    </location>
</feature>
<dbReference type="SUPFAM" id="SSF54928">
    <property type="entry name" value="RNA-binding domain, RBD"/>
    <property type="match status" value="2"/>
</dbReference>
<evidence type="ECO:0000256" key="3">
    <source>
        <dbReference type="SAM" id="MobiDB-lite"/>
    </source>
</evidence>
<evidence type="ECO:0000313" key="6">
    <source>
        <dbReference type="Proteomes" id="UP000094526"/>
    </source>
</evidence>
<feature type="compositionally biased region" description="Low complexity" evidence="3">
    <location>
        <begin position="130"/>
        <end position="144"/>
    </location>
</feature>
<evidence type="ECO:0000259" key="4">
    <source>
        <dbReference type="PROSITE" id="PS50102"/>
    </source>
</evidence>
<name>A0A1C1CLX4_9EURO</name>
<dbReference type="EMBL" id="LGRB01000011">
    <property type="protein sequence ID" value="OCT49452.1"/>
    <property type="molecule type" value="Genomic_DNA"/>
</dbReference>
<feature type="domain" description="RRM" evidence="4">
    <location>
        <begin position="265"/>
        <end position="343"/>
    </location>
</feature>
<feature type="compositionally biased region" description="Acidic residues" evidence="3">
    <location>
        <begin position="208"/>
        <end position="234"/>
    </location>
</feature>
<dbReference type="InterPro" id="IPR052462">
    <property type="entry name" value="SLIRP/GR-RBP-like"/>
</dbReference>
<evidence type="ECO:0000313" key="5">
    <source>
        <dbReference type="EMBL" id="OCT49452.1"/>
    </source>
</evidence>
<dbReference type="VEuPathDB" id="FungiDB:G647_03364"/>
<comment type="caution">
    <text evidence="5">The sequence shown here is derived from an EMBL/GenBank/DDBJ whole genome shotgun (WGS) entry which is preliminary data.</text>
</comment>
<sequence length="519" mass="54357">MSKVSKKTAPSAVKSSKPDVLSKVKGASVTKPAQSTKAKSKEVAKEVAAKSQKKDKKSKKVPVKEPTPEPESESEEEDSEESGSSSEEESDSEAEVKTNGANGVKVVATDDSSDESDTDASSSEDEAPKVKSSAPKGKAAAATSDSEDDESDESASDEDSEDEKPAVNGAAKGAPEDDDESEDGSSEESDSDEDVPAKTKTGVAAEASSDEDADSDEDSDASSDSEESTNEEEAEVKPTKRKAEDADEPVSKKTRVDGEEKEASANLFVGNLSWNVDEEWLKSEFEEFGEIAGVRLITNRDDGRSKGYGYVEFVNAADATKAYDAKKGTDLDGRPLNIDYANAKKDAKEKQQVRGQRFGDQLSEPSDTLFLGNLSFEATEDDVYNLFSPFGTATGVRIPTNPEDGSVKGFGYVTFASVDEAKAALDGAQGSFIKNRPVRIDYASSRRQNGGDSPARGGFGGRGGRGGFGGRGGRGGGRGDFGGRGGRGGGRGRGAPRGGRGGTTNRGGFGDFSGTKVTF</sequence>
<dbReference type="VEuPathDB" id="FungiDB:CLCR_04791"/>
<feature type="compositionally biased region" description="Acidic residues" evidence="3">
    <location>
        <begin position="176"/>
        <end position="194"/>
    </location>
</feature>
<dbReference type="OrthoDB" id="439808at2759"/>
<dbReference type="InterPro" id="IPR012677">
    <property type="entry name" value="Nucleotide-bd_a/b_plait_sf"/>
</dbReference>
<dbReference type="Gene3D" id="3.30.70.330">
    <property type="match status" value="2"/>
</dbReference>
<dbReference type="InterPro" id="IPR035979">
    <property type="entry name" value="RBD_domain_sf"/>
</dbReference>
<evidence type="ECO:0000256" key="2">
    <source>
        <dbReference type="PROSITE-ProRule" id="PRU00176"/>
    </source>
</evidence>
<dbReference type="AlphaFoldDB" id="A0A1C1CLX4"/>
<dbReference type="PANTHER" id="PTHR48027">
    <property type="entry name" value="HETEROGENEOUS NUCLEAR RIBONUCLEOPROTEIN 87F-RELATED"/>
    <property type="match status" value="1"/>
</dbReference>
<gene>
    <name evidence="5" type="ORF">CLCR_04791</name>
</gene>
<dbReference type="eggNOG" id="KOG4210">
    <property type="taxonomic scope" value="Eukaryota"/>
</dbReference>
<organism evidence="5 6">
    <name type="scientific">Cladophialophora carrionii</name>
    <dbReference type="NCBI Taxonomy" id="86049"/>
    <lineage>
        <taxon>Eukaryota</taxon>
        <taxon>Fungi</taxon>
        <taxon>Dikarya</taxon>
        <taxon>Ascomycota</taxon>
        <taxon>Pezizomycotina</taxon>
        <taxon>Eurotiomycetes</taxon>
        <taxon>Chaetothyriomycetidae</taxon>
        <taxon>Chaetothyriales</taxon>
        <taxon>Herpotrichiellaceae</taxon>
        <taxon>Cladophialophora</taxon>
    </lineage>
</organism>
<feature type="compositionally biased region" description="Basic and acidic residues" evidence="3">
    <location>
        <begin position="39"/>
        <end position="48"/>
    </location>
</feature>
<feature type="compositionally biased region" description="Acidic residues" evidence="3">
    <location>
        <begin position="111"/>
        <end position="125"/>
    </location>
</feature>
<evidence type="ECO:0000256" key="1">
    <source>
        <dbReference type="ARBA" id="ARBA00022884"/>
    </source>
</evidence>
<feature type="compositionally biased region" description="Acidic residues" evidence="3">
    <location>
        <begin position="68"/>
        <end position="93"/>
    </location>
</feature>
<keyword evidence="6" id="KW-1185">Reference proteome</keyword>
<feature type="compositionally biased region" description="Basic residues" evidence="3">
    <location>
        <begin position="51"/>
        <end position="61"/>
    </location>
</feature>
<feature type="region of interest" description="Disordered" evidence="3">
    <location>
        <begin position="444"/>
        <end position="519"/>
    </location>
</feature>
<proteinExistence type="predicted"/>
<dbReference type="SMART" id="SM00360">
    <property type="entry name" value="RRM"/>
    <property type="match status" value="2"/>
</dbReference>
<dbReference type="STRING" id="86049.A0A1C1CLX4"/>
<dbReference type="Proteomes" id="UP000094526">
    <property type="component" value="Unassembled WGS sequence"/>
</dbReference>
<dbReference type="GO" id="GO:0003723">
    <property type="term" value="F:RNA binding"/>
    <property type="evidence" value="ECO:0007669"/>
    <property type="project" value="UniProtKB-UniRule"/>
</dbReference>
<feature type="compositionally biased region" description="Gly residues" evidence="3">
    <location>
        <begin position="457"/>
        <end position="511"/>
    </location>
</feature>
<feature type="compositionally biased region" description="Acidic residues" evidence="3">
    <location>
        <begin position="145"/>
        <end position="162"/>
    </location>
</feature>
<dbReference type="Pfam" id="PF00076">
    <property type="entry name" value="RRM_1"/>
    <property type="match status" value="2"/>
</dbReference>
<protein>
    <recommendedName>
        <fullName evidence="4">RRM domain-containing protein</fullName>
    </recommendedName>
</protein>
<dbReference type="PROSITE" id="PS50102">
    <property type="entry name" value="RRM"/>
    <property type="match status" value="2"/>
</dbReference>
<feature type="region of interest" description="Disordered" evidence="3">
    <location>
        <begin position="1"/>
        <end position="265"/>
    </location>
</feature>
<feature type="domain" description="RRM" evidence="4">
    <location>
        <begin position="367"/>
        <end position="445"/>
    </location>
</feature>
<dbReference type="InterPro" id="IPR000504">
    <property type="entry name" value="RRM_dom"/>
</dbReference>
<keyword evidence="1 2" id="KW-0694">RNA-binding</keyword>